<dbReference type="GO" id="GO:0006412">
    <property type="term" value="P:translation"/>
    <property type="evidence" value="ECO:0007669"/>
    <property type="project" value="UniProtKB-UniRule"/>
</dbReference>
<dbReference type="AlphaFoldDB" id="A0A2S8GPU3"/>
<dbReference type="EMBL" id="PUHZ01000009">
    <property type="protein sequence ID" value="PQO46458.1"/>
    <property type="molecule type" value="Genomic_DNA"/>
</dbReference>
<reference evidence="7 8" key="1">
    <citation type="submission" date="2018-02" db="EMBL/GenBank/DDBJ databases">
        <title>Comparative genomes isolates from brazilian mangrove.</title>
        <authorList>
            <person name="Araujo J.E."/>
            <person name="Taketani R.G."/>
            <person name="Silva M.C.P."/>
            <person name="Loureco M.V."/>
            <person name="Andreote F.D."/>
        </authorList>
    </citation>
    <scope>NUCLEOTIDE SEQUENCE [LARGE SCALE GENOMIC DNA]</scope>
    <source>
        <strain evidence="7 8">Nap-Phe MGV</strain>
    </source>
</reference>
<dbReference type="GO" id="GO:0003735">
    <property type="term" value="F:structural constituent of ribosome"/>
    <property type="evidence" value="ECO:0007669"/>
    <property type="project" value="InterPro"/>
</dbReference>
<evidence type="ECO:0000256" key="4">
    <source>
        <dbReference type="ARBA" id="ARBA00035244"/>
    </source>
</evidence>
<comment type="function">
    <text evidence="5">Forms part of the polypeptide exit tunnel.</text>
</comment>
<evidence type="ECO:0000256" key="3">
    <source>
        <dbReference type="ARBA" id="ARBA00023274"/>
    </source>
</evidence>
<protein>
    <recommendedName>
        <fullName evidence="4 5">Large ribosomal subunit protein uL4</fullName>
    </recommendedName>
</protein>
<dbReference type="NCBIfam" id="TIGR03953">
    <property type="entry name" value="rplD_bact"/>
    <property type="match status" value="1"/>
</dbReference>
<name>A0A2S8GPU3_9BACT</name>
<evidence type="ECO:0000256" key="6">
    <source>
        <dbReference type="SAM" id="MobiDB-lite"/>
    </source>
</evidence>
<dbReference type="Pfam" id="PF00573">
    <property type="entry name" value="Ribosomal_L4"/>
    <property type="match status" value="1"/>
</dbReference>
<dbReference type="RefSeq" id="WP_105334936.1">
    <property type="nucleotide sequence ID" value="NZ_PUHZ01000009.1"/>
</dbReference>
<dbReference type="PANTHER" id="PTHR10746">
    <property type="entry name" value="50S RIBOSOMAL PROTEIN L4"/>
    <property type="match status" value="1"/>
</dbReference>
<dbReference type="InterPro" id="IPR023574">
    <property type="entry name" value="Ribosomal_uL4_dom_sf"/>
</dbReference>
<dbReference type="InterPro" id="IPR013005">
    <property type="entry name" value="Ribosomal_uL4-like"/>
</dbReference>
<evidence type="ECO:0000313" key="8">
    <source>
        <dbReference type="Proteomes" id="UP000237819"/>
    </source>
</evidence>
<comment type="subunit">
    <text evidence="5">Part of the 50S ribosomal subunit.</text>
</comment>
<evidence type="ECO:0000256" key="1">
    <source>
        <dbReference type="ARBA" id="ARBA00010528"/>
    </source>
</evidence>
<dbReference type="GO" id="GO:0019843">
    <property type="term" value="F:rRNA binding"/>
    <property type="evidence" value="ECO:0007669"/>
    <property type="project" value="UniProtKB-UniRule"/>
</dbReference>
<dbReference type="Proteomes" id="UP000237819">
    <property type="component" value="Unassembled WGS sequence"/>
</dbReference>
<accession>A0A2S8GPU3</accession>
<gene>
    <name evidence="5" type="primary">rplD</name>
    <name evidence="7" type="ORF">C5Y93_08220</name>
</gene>
<evidence type="ECO:0000256" key="2">
    <source>
        <dbReference type="ARBA" id="ARBA00022980"/>
    </source>
</evidence>
<dbReference type="HAMAP" id="MF_01328_B">
    <property type="entry name" value="Ribosomal_uL4_B"/>
    <property type="match status" value="1"/>
</dbReference>
<organism evidence="7 8">
    <name type="scientific">Blastopirellula marina</name>
    <dbReference type="NCBI Taxonomy" id="124"/>
    <lineage>
        <taxon>Bacteria</taxon>
        <taxon>Pseudomonadati</taxon>
        <taxon>Planctomycetota</taxon>
        <taxon>Planctomycetia</taxon>
        <taxon>Pirellulales</taxon>
        <taxon>Pirellulaceae</taxon>
        <taxon>Blastopirellula</taxon>
    </lineage>
</organism>
<feature type="compositionally biased region" description="Basic residues" evidence="6">
    <location>
        <begin position="76"/>
        <end position="85"/>
    </location>
</feature>
<keyword evidence="5" id="KW-0694">RNA-binding</keyword>
<dbReference type="Gene3D" id="3.40.1370.10">
    <property type="match status" value="1"/>
</dbReference>
<feature type="region of interest" description="Disordered" evidence="6">
    <location>
        <begin position="66"/>
        <end position="85"/>
    </location>
</feature>
<dbReference type="SUPFAM" id="SSF52166">
    <property type="entry name" value="Ribosomal protein L4"/>
    <property type="match status" value="1"/>
</dbReference>
<keyword evidence="3 5" id="KW-0687">Ribonucleoprotein</keyword>
<dbReference type="GO" id="GO:1990904">
    <property type="term" value="C:ribonucleoprotein complex"/>
    <property type="evidence" value="ECO:0007669"/>
    <property type="project" value="UniProtKB-KW"/>
</dbReference>
<comment type="function">
    <text evidence="5">One of the primary rRNA binding proteins, this protein initially binds near the 5'-end of the 23S rRNA. It is important during the early stages of 50S assembly. It makes multiple contacts with different domains of the 23S rRNA in the assembled 50S subunit and ribosome.</text>
</comment>
<evidence type="ECO:0000256" key="5">
    <source>
        <dbReference type="HAMAP-Rule" id="MF_01328"/>
    </source>
</evidence>
<dbReference type="InterPro" id="IPR002136">
    <property type="entry name" value="Ribosomal_uL4"/>
</dbReference>
<proteinExistence type="inferred from homology"/>
<evidence type="ECO:0000313" key="7">
    <source>
        <dbReference type="EMBL" id="PQO46458.1"/>
    </source>
</evidence>
<comment type="caution">
    <text evidence="7">The sequence shown here is derived from an EMBL/GenBank/DDBJ whole genome shotgun (WGS) entry which is preliminary data.</text>
</comment>
<dbReference type="OrthoDB" id="9803201at2"/>
<comment type="similarity">
    <text evidence="1 5">Belongs to the universal ribosomal protein uL4 family.</text>
</comment>
<keyword evidence="2 5" id="KW-0689">Ribosomal protein</keyword>
<dbReference type="GO" id="GO:0005840">
    <property type="term" value="C:ribosome"/>
    <property type="evidence" value="ECO:0007669"/>
    <property type="project" value="UniProtKB-KW"/>
</dbReference>
<keyword evidence="5" id="KW-0699">rRNA-binding</keyword>
<dbReference type="PANTHER" id="PTHR10746:SF6">
    <property type="entry name" value="LARGE RIBOSOMAL SUBUNIT PROTEIN UL4M"/>
    <property type="match status" value="1"/>
</dbReference>
<sequence length="210" mass="22991">MVSLPIFDKSGKEVGKYELDTAEIAPSVNKQLLHDAVVMYQANLRQGTHRTKTRAEVAGTTKKMYRQKGTGNARAGSKRSGVRRGGGHIFAIRPRDYSYRLNKKALKIATRMAVVSKIQSEQVVVVDDLAQSEIKTKNVAGALKALGVYGQKVAIALEKHDPVFYRSARNIEGVSVSPVSDLNAYSVLRPRKLVITKAALDSLRKAKAEA</sequence>